<dbReference type="SUPFAM" id="SSF52540">
    <property type="entry name" value="P-loop containing nucleoside triphosphate hydrolases"/>
    <property type="match status" value="1"/>
</dbReference>
<dbReference type="PANTHER" id="PTHR11059">
    <property type="entry name" value="DNA REPAIR PROTEIN RECN"/>
    <property type="match status" value="1"/>
</dbReference>
<accession>A0ABY6Q6P5</accession>
<evidence type="ECO:0000256" key="10">
    <source>
        <dbReference type="SAM" id="Coils"/>
    </source>
</evidence>
<keyword evidence="4" id="KW-0547">Nucleotide-binding</keyword>
<feature type="coiled-coil region" evidence="10">
    <location>
        <begin position="257"/>
        <end position="284"/>
    </location>
</feature>
<evidence type="ECO:0000256" key="2">
    <source>
        <dbReference type="ARBA" id="ARBA00009441"/>
    </source>
</evidence>
<feature type="coiled-coil region" evidence="10">
    <location>
        <begin position="320"/>
        <end position="350"/>
    </location>
</feature>
<dbReference type="Pfam" id="PF02463">
    <property type="entry name" value="SMC_N"/>
    <property type="match status" value="1"/>
</dbReference>
<evidence type="ECO:0000256" key="6">
    <source>
        <dbReference type="ARBA" id="ARBA00022840"/>
    </source>
</evidence>
<sequence>MLTDLSIRDYAIVQRLDIELHDGMTCVTGETGAGKSIMLDALGLCIGDRADARAVRAGADRAEISALFSVEHLPLAQAWLERAALLEGHECLIRRTVTSDGRSRAFINGSPATLAQCSELGELLVDIHSQHAHQSLLRRAVQRELLDEFSEIGEEASGVAAEAEAIRALKQELIALASSSKELEERRDLLNYQIEELLELNFAEGELESLESEQTLLSNANWIRETVHEVSEHCAQLGDQLRSSVTALSDERLGAKIDESREMVASSQIQLEEAASELRRYLDRIELDPQKLQEVEKRLDAAYTLARKHRIKAEALASHLTVLSDELEGLEQGNQRLDELELEISEREQAWLKAAKALSKKRAAGAQALAERAMELLAQLAMERCTLEVGFIAIEPDKLDPRGLEEIEIWIATNPGSKPGPLNKVASGGELSRISLALQVAVSDMATAPTMIFDEVDVGVGGAVADVVGKLLRRLSSNVQVLCVTHLPQVAAKGHRHIQVSKAGNEVVTTSLSYLSGDARVEELSRMLGGAVVTEATRENARELLAAD</sequence>
<dbReference type="Gene3D" id="3.40.50.300">
    <property type="entry name" value="P-loop containing nucleotide triphosphate hydrolases"/>
    <property type="match status" value="2"/>
</dbReference>
<evidence type="ECO:0000256" key="7">
    <source>
        <dbReference type="ARBA" id="ARBA00023204"/>
    </source>
</evidence>
<evidence type="ECO:0000256" key="1">
    <source>
        <dbReference type="ARBA" id="ARBA00003618"/>
    </source>
</evidence>
<keyword evidence="5 9" id="KW-0227">DNA damage</keyword>
<keyword evidence="10" id="KW-0175">Coiled coil</keyword>
<feature type="domain" description="RecF/RecN/SMC N-terminal" evidence="11">
    <location>
        <begin position="8"/>
        <end position="507"/>
    </location>
</feature>
<evidence type="ECO:0000313" key="13">
    <source>
        <dbReference type="Proteomes" id="UP001317963"/>
    </source>
</evidence>
<dbReference type="PANTHER" id="PTHR11059:SF0">
    <property type="entry name" value="DNA REPAIR PROTEIN RECN"/>
    <property type="match status" value="1"/>
</dbReference>
<dbReference type="RefSeq" id="WP_279243023.1">
    <property type="nucleotide sequence ID" value="NZ_CP036501.1"/>
</dbReference>
<keyword evidence="6" id="KW-0067">ATP-binding</keyword>
<dbReference type="InterPro" id="IPR003395">
    <property type="entry name" value="RecF/RecN/SMC_N"/>
</dbReference>
<proteinExistence type="inferred from homology"/>
<dbReference type="InterPro" id="IPR004604">
    <property type="entry name" value="DNA_recomb/repair_RecN"/>
</dbReference>
<reference evidence="12 13" key="1">
    <citation type="submission" date="2019-02" db="EMBL/GenBank/DDBJ databases">
        <title>Halieaceae_genomes.</title>
        <authorList>
            <person name="Li S.-H."/>
        </authorList>
    </citation>
    <scope>NUCLEOTIDE SEQUENCE [LARGE SCALE GENOMIC DNA]</scope>
    <source>
        <strain evidence="12 13">JH123</strain>
    </source>
</reference>
<evidence type="ECO:0000256" key="9">
    <source>
        <dbReference type="PIRNR" id="PIRNR003128"/>
    </source>
</evidence>
<evidence type="ECO:0000313" key="12">
    <source>
        <dbReference type="EMBL" id="UZP74210.1"/>
    </source>
</evidence>
<dbReference type="PIRSF" id="PIRSF003128">
    <property type="entry name" value="RecN"/>
    <property type="match status" value="1"/>
</dbReference>
<evidence type="ECO:0000256" key="5">
    <source>
        <dbReference type="ARBA" id="ARBA00022763"/>
    </source>
</evidence>
<dbReference type="Proteomes" id="UP001317963">
    <property type="component" value="Chromosome"/>
</dbReference>
<evidence type="ECO:0000256" key="4">
    <source>
        <dbReference type="ARBA" id="ARBA00022741"/>
    </source>
</evidence>
<dbReference type="EMBL" id="CP036501">
    <property type="protein sequence ID" value="UZP74210.1"/>
    <property type="molecule type" value="Genomic_DNA"/>
</dbReference>
<comment type="function">
    <text evidence="1 9">May be involved in recombinational repair of damaged DNA.</text>
</comment>
<dbReference type="NCBIfam" id="NF008121">
    <property type="entry name" value="PRK10869.1"/>
    <property type="match status" value="1"/>
</dbReference>
<feature type="coiled-coil region" evidence="10">
    <location>
        <begin position="166"/>
        <end position="220"/>
    </location>
</feature>
<name>A0ABY6Q6P5_9GAMM</name>
<protein>
    <recommendedName>
        <fullName evidence="3 9">DNA repair protein RecN</fullName>
    </recommendedName>
    <alternativeName>
        <fullName evidence="8 9">Recombination protein N</fullName>
    </alternativeName>
</protein>
<dbReference type="CDD" id="cd03241">
    <property type="entry name" value="ABC_RecN"/>
    <property type="match status" value="2"/>
</dbReference>
<keyword evidence="7 9" id="KW-0234">DNA repair</keyword>
<gene>
    <name evidence="12" type="primary">recN</name>
    <name evidence="12" type="ORF">E0F26_05400</name>
</gene>
<dbReference type="NCBIfam" id="TIGR00634">
    <property type="entry name" value="recN"/>
    <property type="match status" value="1"/>
</dbReference>
<evidence type="ECO:0000256" key="3">
    <source>
        <dbReference type="ARBA" id="ARBA00021315"/>
    </source>
</evidence>
<evidence type="ECO:0000256" key="8">
    <source>
        <dbReference type="ARBA" id="ARBA00033408"/>
    </source>
</evidence>
<keyword evidence="13" id="KW-1185">Reference proteome</keyword>
<dbReference type="InterPro" id="IPR027417">
    <property type="entry name" value="P-loop_NTPase"/>
</dbReference>
<evidence type="ECO:0000259" key="11">
    <source>
        <dbReference type="Pfam" id="PF02463"/>
    </source>
</evidence>
<organism evidence="12 13">
    <name type="scientific">Candidatus Paraluminiphilus aquimaris</name>
    <dbReference type="NCBI Taxonomy" id="2518994"/>
    <lineage>
        <taxon>Bacteria</taxon>
        <taxon>Pseudomonadati</taxon>
        <taxon>Pseudomonadota</taxon>
        <taxon>Gammaproteobacteria</taxon>
        <taxon>Cellvibrionales</taxon>
        <taxon>Halieaceae</taxon>
        <taxon>Candidatus Paraluminiphilus</taxon>
    </lineage>
</organism>
<comment type="similarity">
    <text evidence="2 9">Belongs to the RecN family.</text>
</comment>